<dbReference type="AlphaFoldDB" id="A0A2T5B7Y6"/>
<evidence type="ECO:0000313" key="2">
    <source>
        <dbReference type="EMBL" id="PTM95067.1"/>
    </source>
</evidence>
<reference evidence="2 3" key="1">
    <citation type="submission" date="2018-04" db="EMBL/GenBank/DDBJ databases">
        <title>Genomic Encyclopedia of Type Strains, Phase IV (KMG-IV): sequencing the most valuable type-strain genomes for metagenomic binning, comparative biology and taxonomic classification.</title>
        <authorList>
            <person name="Goeker M."/>
        </authorList>
    </citation>
    <scope>NUCLEOTIDE SEQUENCE [LARGE SCALE GENOMIC DNA]</scope>
    <source>
        <strain evidence="2 3">DSM 7138</strain>
    </source>
</reference>
<feature type="compositionally biased region" description="Polar residues" evidence="1">
    <location>
        <begin position="30"/>
        <end position="39"/>
    </location>
</feature>
<comment type="caution">
    <text evidence="2">The sequence shown here is derived from an EMBL/GenBank/DDBJ whole genome shotgun (WGS) entry which is preliminary data.</text>
</comment>
<sequence>MRACRPAICSSTRLRRNRHAEHPSFRAGRHTSSSGQTLTFTERDLDAIAASYDPRTHEAPIVVGHPKTDAPAYGWIERVIAKSDGLHAIPRQVNAEFSELVQQGAYKKVSAAFYPANAANNPKPGAPYLRHVGFLGAEPPAVKGLSAVQFSEGEALLFAEEDMIALREHSITARERQYRRREIEDTFRRIQKEGRLPIGLLPERWPLPKALANPKASSSPRVTTATA</sequence>
<name>A0A2T5B7Y6_MYCDI</name>
<accession>A0A2T5B7Y6</accession>
<protein>
    <submittedName>
        <fullName evidence="2">Uncharacterized protein</fullName>
    </submittedName>
</protein>
<dbReference type="EMBL" id="PZZZ01000004">
    <property type="protein sequence ID" value="PTM95067.1"/>
    <property type="molecule type" value="Genomic_DNA"/>
</dbReference>
<evidence type="ECO:0000256" key="1">
    <source>
        <dbReference type="SAM" id="MobiDB-lite"/>
    </source>
</evidence>
<proteinExistence type="predicted"/>
<organism evidence="2 3">
    <name type="scientific">Mycoplana dimorpha</name>
    <dbReference type="NCBI Taxonomy" id="28320"/>
    <lineage>
        <taxon>Bacteria</taxon>
        <taxon>Pseudomonadati</taxon>
        <taxon>Pseudomonadota</taxon>
        <taxon>Alphaproteobacteria</taxon>
        <taxon>Hyphomicrobiales</taxon>
        <taxon>Rhizobiaceae</taxon>
        <taxon>Mycoplana</taxon>
    </lineage>
</organism>
<feature type="region of interest" description="Disordered" evidence="1">
    <location>
        <begin position="15"/>
        <end position="39"/>
    </location>
</feature>
<gene>
    <name evidence="2" type="ORF">C7449_104130</name>
</gene>
<dbReference type="Proteomes" id="UP000241247">
    <property type="component" value="Unassembled WGS sequence"/>
</dbReference>
<evidence type="ECO:0000313" key="3">
    <source>
        <dbReference type="Proteomes" id="UP000241247"/>
    </source>
</evidence>
<keyword evidence="3" id="KW-1185">Reference proteome</keyword>